<dbReference type="Gramene" id="OGLUM09G14210.1">
    <property type="protein sequence ID" value="OGLUM09G14210.1"/>
    <property type="gene ID" value="OGLUM09G14210"/>
</dbReference>
<accession>A0A0E0B480</accession>
<reference evidence="1" key="1">
    <citation type="submission" date="2015-04" db="UniProtKB">
        <authorList>
            <consortium name="EnsemblPlants"/>
        </authorList>
    </citation>
    <scope>IDENTIFICATION</scope>
</reference>
<proteinExistence type="predicted"/>
<name>A0A0E0B480_9ORYZ</name>
<evidence type="ECO:0000313" key="1">
    <source>
        <dbReference type="EnsemblPlants" id="OGLUM09G14210.1"/>
    </source>
</evidence>
<organism evidence="1">
    <name type="scientific">Oryza glumipatula</name>
    <dbReference type="NCBI Taxonomy" id="40148"/>
    <lineage>
        <taxon>Eukaryota</taxon>
        <taxon>Viridiplantae</taxon>
        <taxon>Streptophyta</taxon>
        <taxon>Embryophyta</taxon>
        <taxon>Tracheophyta</taxon>
        <taxon>Spermatophyta</taxon>
        <taxon>Magnoliopsida</taxon>
        <taxon>Liliopsida</taxon>
        <taxon>Poales</taxon>
        <taxon>Poaceae</taxon>
        <taxon>BOP clade</taxon>
        <taxon>Oryzoideae</taxon>
        <taxon>Oryzeae</taxon>
        <taxon>Oryzinae</taxon>
        <taxon>Oryza</taxon>
    </lineage>
</organism>
<dbReference type="EnsemblPlants" id="OGLUM09G14210.1">
    <property type="protein sequence ID" value="OGLUM09G14210.1"/>
    <property type="gene ID" value="OGLUM09G14210"/>
</dbReference>
<reference evidence="1" key="2">
    <citation type="submission" date="2018-05" db="EMBL/GenBank/DDBJ databases">
        <title>OgluRS3 (Oryza glumaepatula Reference Sequence Version 3).</title>
        <authorList>
            <person name="Zhang J."/>
            <person name="Kudrna D."/>
            <person name="Lee S."/>
            <person name="Talag J."/>
            <person name="Welchert J."/>
            <person name="Wing R.A."/>
        </authorList>
    </citation>
    <scope>NUCLEOTIDE SEQUENCE [LARGE SCALE GENOMIC DNA]</scope>
</reference>
<dbReference type="AlphaFoldDB" id="A0A0E0B480"/>
<protein>
    <submittedName>
        <fullName evidence="1">Uncharacterized protein</fullName>
    </submittedName>
</protein>
<sequence>MGEVEKEWPHQRVWTGMWIGWPLEASTLRADLPFLWLLETHKCYNNGITSYVSKEKPVEQLQISLADGRKSEINRTVTNLTGVVFHNPLQDLACADLFAIGCGEETGMAVTHTQSMDWPDLAEVIIITSSIAIDYTMEDRMVVAMEKAFLSPDLAP</sequence>
<dbReference type="HOGENOM" id="CLU_1689464_0_0_1"/>
<keyword evidence="2" id="KW-1185">Reference proteome</keyword>
<evidence type="ECO:0000313" key="2">
    <source>
        <dbReference type="Proteomes" id="UP000026961"/>
    </source>
</evidence>
<dbReference type="Proteomes" id="UP000026961">
    <property type="component" value="Chromosome 9"/>
</dbReference>